<dbReference type="AlphaFoldDB" id="E5QYA8"/>
<evidence type="ECO:0000256" key="1">
    <source>
        <dbReference type="SAM" id="MobiDB-lite"/>
    </source>
</evidence>
<dbReference type="Proteomes" id="UP000002669">
    <property type="component" value="Unassembled WGS sequence"/>
</dbReference>
<evidence type="ECO:0000313" key="2">
    <source>
        <dbReference type="EMBL" id="EFQ97200.1"/>
    </source>
</evidence>
<dbReference type="HOGENOM" id="CLU_2209391_0_0_1"/>
<dbReference type="InParanoid" id="E5QYA8"/>
<dbReference type="VEuPathDB" id="FungiDB:MGYG_00242"/>
<gene>
    <name evidence="2" type="ORF">MGYG_00242</name>
</gene>
<dbReference type="OrthoDB" id="10602691at2759"/>
<feature type="region of interest" description="Disordered" evidence="1">
    <location>
        <begin position="83"/>
        <end position="107"/>
    </location>
</feature>
<reference evidence="3" key="1">
    <citation type="journal article" date="2012" name="MBio">
        <title>Comparative genome analysis of Trichophyton rubrum and related dermatophytes reveals candidate genes involved in infection.</title>
        <authorList>
            <person name="Martinez D.A."/>
            <person name="Oliver B.G."/>
            <person name="Graeser Y."/>
            <person name="Goldberg J.M."/>
            <person name="Li W."/>
            <person name="Martinez-Rossi N.M."/>
            <person name="Monod M."/>
            <person name="Shelest E."/>
            <person name="Barton R.C."/>
            <person name="Birch E."/>
            <person name="Brakhage A.A."/>
            <person name="Chen Z."/>
            <person name="Gurr S.J."/>
            <person name="Heiman D."/>
            <person name="Heitman J."/>
            <person name="Kosti I."/>
            <person name="Rossi A."/>
            <person name="Saif S."/>
            <person name="Samalova M."/>
            <person name="Saunders C.W."/>
            <person name="Shea T."/>
            <person name="Summerbell R.C."/>
            <person name="Xu J."/>
            <person name="Young S."/>
            <person name="Zeng Q."/>
            <person name="Birren B.W."/>
            <person name="Cuomo C.A."/>
            <person name="White T.C."/>
        </authorList>
    </citation>
    <scope>NUCLEOTIDE SEQUENCE [LARGE SCALE GENOMIC DNA]</scope>
    <source>
        <strain evidence="3">ATCC MYA-4604 / CBS 118893</strain>
    </source>
</reference>
<evidence type="ECO:0000313" key="3">
    <source>
        <dbReference type="Proteomes" id="UP000002669"/>
    </source>
</evidence>
<organism evidence="3">
    <name type="scientific">Arthroderma gypseum (strain ATCC MYA-4604 / CBS 118893)</name>
    <name type="common">Microsporum gypseum</name>
    <dbReference type="NCBI Taxonomy" id="535722"/>
    <lineage>
        <taxon>Eukaryota</taxon>
        <taxon>Fungi</taxon>
        <taxon>Dikarya</taxon>
        <taxon>Ascomycota</taxon>
        <taxon>Pezizomycotina</taxon>
        <taxon>Eurotiomycetes</taxon>
        <taxon>Eurotiomycetidae</taxon>
        <taxon>Onygenales</taxon>
        <taxon>Arthrodermataceae</taxon>
        <taxon>Nannizzia</taxon>
    </lineage>
</organism>
<dbReference type="EMBL" id="DS989822">
    <property type="protein sequence ID" value="EFQ97200.1"/>
    <property type="molecule type" value="Genomic_DNA"/>
</dbReference>
<proteinExistence type="predicted"/>
<protein>
    <submittedName>
        <fullName evidence="2">Uncharacterized protein</fullName>
    </submittedName>
</protein>
<accession>E5QYA8</accession>
<dbReference type="GeneID" id="10031464"/>
<dbReference type="RefSeq" id="XP_003176152.1">
    <property type="nucleotide sequence ID" value="XM_003176104.1"/>
</dbReference>
<name>E5QYA8_ARTGP</name>
<sequence length="107" mass="12606">MKRREDQERYEVADAYIAQWIAQQISYDLYERVENTNLPMDAAYDLFHLYWTSTSEDLACRHQDALEIMGYAEKSGLWNHSLNSSMDLQSPTETSPERDIQFLPSKH</sequence>
<keyword evidence="3" id="KW-1185">Reference proteome</keyword>
<feature type="compositionally biased region" description="Polar residues" evidence="1">
    <location>
        <begin position="83"/>
        <end position="94"/>
    </location>
</feature>